<protein>
    <recommendedName>
        <fullName evidence="7">Histidine kinase</fullName>
    </recommendedName>
</protein>
<dbReference type="Gene3D" id="3.30.565.10">
    <property type="entry name" value="Histidine kinase-like ATPase, C-terminal domain"/>
    <property type="match status" value="1"/>
</dbReference>
<dbReference type="CDD" id="cd00130">
    <property type="entry name" value="PAS"/>
    <property type="match status" value="2"/>
</dbReference>
<dbReference type="InterPro" id="IPR013656">
    <property type="entry name" value="PAS_4"/>
</dbReference>
<dbReference type="SMART" id="SM00091">
    <property type="entry name" value="PAS"/>
    <property type="match status" value="2"/>
</dbReference>
<dbReference type="PROSITE" id="PS50109">
    <property type="entry name" value="HIS_KIN"/>
    <property type="match status" value="1"/>
</dbReference>
<dbReference type="Pfam" id="PF02518">
    <property type="entry name" value="HATPase_c"/>
    <property type="match status" value="1"/>
</dbReference>
<dbReference type="InterPro" id="IPR035965">
    <property type="entry name" value="PAS-like_dom_sf"/>
</dbReference>
<dbReference type="PANTHER" id="PTHR45569">
    <property type="entry name" value="SENSOR PROTEIN KDPD"/>
    <property type="match status" value="1"/>
</dbReference>
<proteinExistence type="predicted"/>
<evidence type="ECO:0000313" key="6">
    <source>
        <dbReference type="Proteomes" id="UP000177876"/>
    </source>
</evidence>
<dbReference type="Pfam" id="PF13426">
    <property type="entry name" value="PAS_9"/>
    <property type="match status" value="1"/>
</dbReference>
<feature type="domain" description="PAS" evidence="4">
    <location>
        <begin position="131"/>
        <end position="186"/>
    </location>
</feature>
<dbReference type="SMART" id="SM00387">
    <property type="entry name" value="HATPase_c"/>
    <property type="match status" value="1"/>
</dbReference>
<evidence type="ECO:0000256" key="2">
    <source>
        <dbReference type="SAM" id="MobiDB-lite"/>
    </source>
</evidence>
<dbReference type="PANTHER" id="PTHR45569:SF1">
    <property type="entry name" value="SENSOR PROTEIN KDPD"/>
    <property type="match status" value="1"/>
</dbReference>
<evidence type="ECO:0000313" key="5">
    <source>
        <dbReference type="EMBL" id="OFW58026.1"/>
    </source>
</evidence>
<dbReference type="InterPro" id="IPR036890">
    <property type="entry name" value="HATPase_C_sf"/>
</dbReference>
<keyword evidence="1" id="KW-0808">Transferase</keyword>
<dbReference type="InterPro" id="IPR005467">
    <property type="entry name" value="His_kinase_dom"/>
</dbReference>
<reference evidence="5 6" key="1">
    <citation type="journal article" date="2016" name="Nat. Commun.">
        <title>Thousands of microbial genomes shed light on interconnected biogeochemical processes in an aquifer system.</title>
        <authorList>
            <person name="Anantharaman K."/>
            <person name="Brown C.T."/>
            <person name="Hug L.A."/>
            <person name="Sharon I."/>
            <person name="Castelle C.J."/>
            <person name="Probst A.J."/>
            <person name="Thomas B.C."/>
            <person name="Singh A."/>
            <person name="Wilkins M.J."/>
            <person name="Karaoz U."/>
            <person name="Brodie E.L."/>
            <person name="Williams K.H."/>
            <person name="Hubbard S.S."/>
            <person name="Banfield J.F."/>
        </authorList>
    </citation>
    <scope>NUCLEOTIDE SEQUENCE [LARGE SCALE GENOMIC DNA]</scope>
</reference>
<evidence type="ECO:0000256" key="1">
    <source>
        <dbReference type="ARBA" id="ARBA00022777"/>
    </source>
</evidence>
<evidence type="ECO:0000259" key="4">
    <source>
        <dbReference type="PROSITE" id="PS50112"/>
    </source>
</evidence>
<dbReference type="InterPro" id="IPR000014">
    <property type="entry name" value="PAS"/>
</dbReference>
<dbReference type="SUPFAM" id="SSF55874">
    <property type="entry name" value="ATPase domain of HSP90 chaperone/DNA topoisomerase II/histidine kinase"/>
    <property type="match status" value="1"/>
</dbReference>
<dbReference type="SUPFAM" id="SSF55785">
    <property type="entry name" value="PYP-like sensor domain (PAS domain)"/>
    <property type="match status" value="2"/>
</dbReference>
<dbReference type="EMBL" id="MELK01000028">
    <property type="protein sequence ID" value="OFW58026.1"/>
    <property type="molecule type" value="Genomic_DNA"/>
</dbReference>
<evidence type="ECO:0000259" key="3">
    <source>
        <dbReference type="PROSITE" id="PS50109"/>
    </source>
</evidence>
<feature type="region of interest" description="Disordered" evidence="2">
    <location>
        <begin position="572"/>
        <end position="607"/>
    </location>
</feature>
<dbReference type="AlphaFoldDB" id="A0A1F2WMD9"/>
<keyword evidence="1" id="KW-0418">Kinase</keyword>
<evidence type="ECO:0008006" key="7">
    <source>
        <dbReference type="Google" id="ProtNLM"/>
    </source>
</evidence>
<sequence length="805" mass="89982">MDIGEAGLKASLLLDGEDRLLEANRDAEVFLEKPFEEVRKAGLAEANHSLYVALKDLIAKTKRGRGVEDYALPYKLGKHLMRVNVSITPYPLDALGTTGSMITISTGEARGVVEKPEAKKEIITTPEKPKERGNLWEFLHPLAEPAFLLDMEANFAYINPVMSSLMGYSPEDMVGRPLSFFMHKEEAKLSLASLVEAACSAPWRGEIEFGRSDGGTVNIIVTVDLANKKAKGKPIKSDKLLGIGRDFTVEARIRKEREEELRRVWSLMEGVGVAVACFTPDLRVTLLSDSACQLLRTTRDRAIGTLLPELFQGEATKEIADLVDLALKGEEVKGAEIQLGQAKDRQRVFNVDVKLGFKTEGKPREYMVLMREATAELSEKEKARSGLLAVQQKSELLEMAVRSQNLEWFLGDCLALLERETACSASTVFLLNEREALLKSSRGLDHGDRAVLKALRLKPGYVKVCDFTRLKLEIHGGVPKKGWKETQRILDKADALLPLFREKRWRNILIVPFKAGDMEGGIVLIDYDADKLGQVDDYLFRSVNEVIASVLPTLMQRELDSSRIKDELEHLKLSRPRSVESPTEGKREEAPEVGKETGEPETGPEAAAEVARNLIEVAREAKRTERTPDHLTLWKEEASHRPVPSSKGIDVSALVWELKEYYSRRGHKGEIFLELEEDLPKLHTDKKLLRDSLMHLLENAMRFSPSGAPVILGVERWGDEVLLRVEDQGPGIAGEIIEDVMRAEIEDKSKGRPKEKSQQERPLGLVITRKYVVAMGGDFSIKTRPDEGTTTFIRLRVLPFIGEGL</sequence>
<dbReference type="Pfam" id="PF08448">
    <property type="entry name" value="PAS_4"/>
    <property type="match status" value="1"/>
</dbReference>
<dbReference type="Gene3D" id="3.30.450.20">
    <property type="entry name" value="PAS domain"/>
    <property type="match status" value="2"/>
</dbReference>
<dbReference type="Proteomes" id="UP000177876">
    <property type="component" value="Unassembled WGS sequence"/>
</dbReference>
<dbReference type="STRING" id="1797197.A2Y75_12440"/>
<dbReference type="GO" id="GO:0005886">
    <property type="term" value="C:plasma membrane"/>
    <property type="evidence" value="ECO:0007669"/>
    <property type="project" value="TreeGrafter"/>
</dbReference>
<comment type="caution">
    <text evidence="5">The sequence shown here is derived from an EMBL/GenBank/DDBJ whole genome shotgun (WGS) entry which is preliminary data.</text>
</comment>
<dbReference type="NCBIfam" id="TIGR00229">
    <property type="entry name" value="sensory_box"/>
    <property type="match status" value="1"/>
</dbReference>
<dbReference type="GO" id="GO:0000155">
    <property type="term" value="F:phosphorelay sensor kinase activity"/>
    <property type="evidence" value="ECO:0007669"/>
    <property type="project" value="TreeGrafter"/>
</dbReference>
<feature type="domain" description="Histidine kinase" evidence="3">
    <location>
        <begin position="670"/>
        <end position="799"/>
    </location>
</feature>
<organism evidence="5 6">
    <name type="scientific">Candidatus Solincola sediminis</name>
    <dbReference type="NCBI Taxonomy" id="1797199"/>
    <lineage>
        <taxon>Bacteria</taxon>
        <taxon>Bacillati</taxon>
        <taxon>Actinomycetota</taxon>
        <taxon>Candidatus Geothermincolia</taxon>
        <taxon>Candidatus Geothermincolales</taxon>
        <taxon>Candidatus Geothermincolaceae</taxon>
        <taxon>Candidatus Solincola</taxon>
    </lineage>
</organism>
<dbReference type="PROSITE" id="PS50112">
    <property type="entry name" value="PAS"/>
    <property type="match status" value="1"/>
</dbReference>
<accession>A0A1F2WMD9</accession>
<dbReference type="InterPro" id="IPR003594">
    <property type="entry name" value="HATPase_dom"/>
</dbReference>
<gene>
    <name evidence="5" type="ORF">A2Y75_12440</name>
</gene>
<feature type="compositionally biased region" description="Basic and acidic residues" evidence="2">
    <location>
        <begin position="583"/>
        <end position="598"/>
    </location>
</feature>
<dbReference type="InterPro" id="IPR052023">
    <property type="entry name" value="Histidine_kinase_KdpD"/>
</dbReference>
<name>A0A1F2WMD9_9ACTN</name>